<feature type="chain" id="PRO_5002531222" description="DUF5667 domain-containing protein" evidence="1">
    <location>
        <begin position="23"/>
        <end position="180"/>
    </location>
</feature>
<dbReference type="AlphaFoldDB" id="A0A0G0BKG5"/>
<accession>A0A0G0BKG5</accession>
<evidence type="ECO:0000256" key="1">
    <source>
        <dbReference type="SAM" id="SignalP"/>
    </source>
</evidence>
<proteinExistence type="predicted"/>
<dbReference type="EMBL" id="LBOI01000008">
    <property type="protein sequence ID" value="KKP31552.1"/>
    <property type="molecule type" value="Genomic_DNA"/>
</dbReference>
<organism evidence="2 3">
    <name type="scientific">Candidatus Woesebacteria bacterium GW2011_GWC2_31_9</name>
    <dbReference type="NCBI Taxonomy" id="1618586"/>
    <lineage>
        <taxon>Bacteria</taxon>
        <taxon>Candidatus Woeseibacteriota</taxon>
    </lineage>
</organism>
<name>A0A0G0BKG5_9BACT</name>
<evidence type="ECO:0000313" key="3">
    <source>
        <dbReference type="Proteomes" id="UP000034803"/>
    </source>
</evidence>
<protein>
    <recommendedName>
        <fullName evidence="4">DUF5667 domain-containing protein</fullName>
    </recommendedName>
</protein>
<dbReference type="Proteomes" id="UP000034803">
    <property type="component" value="Unassembled WGS sequence"/>
</dbReference>
<evidence type="ECO:0000313" key="2">
    <source>
        <dbReference type="EMBL" id="KKP31552.1"/>
    </source>
</evidence>
<gene>
    <name evidence="2" type="ORF">UR21_C0008G0029</name>
</gene>
<keyword evidence="1" id="KW-0732">Signal</keyword>
<evidence type="ECO:0008006" key="4">
    <source>
        <dbReference type="Google" id="ProtNLM"/>
    </source>
</evidence>
<sequence>MKLKLFLISFLTFLIFVPLVSAQTSTPTSVGSQKREGANIKVEFKKGEVNQKITAIRRERIMSFYSKMIVRLEATVERIQKLIDRLDSRITKIDASDTEGKINTAKAKTDIGKAKLMLTGVKTKLSSLSIDDILVSNTPQEDFKLVRDSIKSIKNNLKEIHKLLVQTVGDLKGLRVGDTK</sequence>
<feature type="signal peptide" evidence="1">
    <location>
        <begin position="1"/>
        <end position="22"/>
    </location>
</feature>
<comment type="caution">
    <text evidence="2">The sequence shown here is derived from an EMBL/GenBank/DDBJ whole genome shotgun (WGS) entry which is preliminary data.</text>
</comment>
<reference evidence="2 3" key="1">
    <citation type="journal article" date="2015" name="Nature">
        <title>rRNA introns, odd ribosomes, and small enigmatic genomes across a large radiation of phyla.</title>
        <authorList>
            <person name="Brown C.T."/>
            <person name="Hug L.A."/>
            <person name="Thomas B.C."/>
            <person name="Sharon I."/>
            <person name="Castelle C.J."/>
            <person name="Singh A."/>
            <person name="Wilkins M.J."/>
            <person name="Williams K.H."/>
            <person name="Banfield J.F."/>
        </authorList>
    </citation>
    <scope>NUCLEOTIDE SEQUENCE [LARGE SCALE GENOMIC DNA]</scope>
</reference>